<keyword evidence="2" id="KW-0238">DNA-binding</keyword>
<evidence type="ECO:0000256" key="5">
    <source>
        <dbReference type="ARBA" id="ARBA00042627"/>
    </source>
</evidence>
<accession>A0A1J4QFA7</accession>
<dbReference type="CDD" id="cd00090">
    <property type="entry name" value="HTH_ARSR"/>
    <property type="match status" value="1"/>
</dbReference>
<keyword evidence="1" id="KW-0805">Transcription regulation</keyword>
<dbReference type="OrthoDB" id="9807558at2"/>
<dbReference type="AlphaFoldDB" id="A0A1J4QFA7"/>
<reference evidence="8 9" key="1">
    <citation type="submission" date="2016-07" db="EMBL/GenBank/DDBJ databases">
        <title>Draft Genome Sequence of Oceanisphaera psychrotolerans, isolated from coastal sediment samples.</title>
        <authorList>
            <person name="Zhuo S."/>
            <person name="Ruan Z."/>
        </authorList>
    </citation>
    <scope>NUCLEOTIDE SEQUENCE [LARGE SCALE GENOMIC DNA]</scope>
    <source>
        <strain evidence="8 9">LAM-WHM-ZC</strain>
    </source>
</reference>
<dbReference type="InterPro" id="IPR029016">
    <property type="entry name" value="GAF-like_dom_sf"/>
</dbReference>
<evidence type="ECO:0000313" key="8">
    <source>
        <dbReference type="EMBL" id="OIN12176.1"/>
    </source>
</evidence>
<dbReference type="InterPro" id="IPR005471">
    <property type="entry name" value="Tscrpt_reg_IclR_N"/>
</dbReference>
<dbReference type="Proteomes" id="UP000243073">
    <property type="component" value="Unassembled WGS sequence"/>
</dbReference>
<evidence type="ECO:0000256" key="1">
    <source>
        <dbReference type="ARBA" id="ARBA00023015"/>
    </source>
</evidence>
<dbReference type="GO" id="GO:0003677">
    <property type="term" value="F:DNA binding"/>
    <property type="evidence" value="ECO:0007669"/>
    <property type="project" value="UniProtKB-KW"/>
</dbReference>
<dbReference type="InterPro" id="IPR011991">
    <property type="entry name" value="ArsR-like_HTH"/>
</dbReference>
<dbReference type="PROSITE" id="PS51077">
    <property type="entry name" value="HTH_ICLR"/>
    <property type="match status" value="1"/>
</dbReference>
<protein>
    <recommendedName>
        <fullName evidence="4">HTH-type transcriptional repressor AllR</fullName>
    </recommendedName>
    <alternativeName>
        <fullName evidence="5">Negative regulator of allantoin and glyoxylate utilization operons</fullName>
    </alternativeName>
</protein>
<gene>
    <name evidence="8" type="ORF">BFR47_00240</name>
</gene>
<dbReference type="SUPFAM" id="SSF55781">
    <property type="entry name" value="GAF domain-like"/>
    <property type="match status" value="1"/>
</dbReference>
<dbReference type="STRING" id="1414654.BFR47_00240"/>
<dbReference type="GO" id="GO:0045892">
    <property type="term" value="P:negative regulation of DNA-templated transcription"/>
    <property type="evidence" value="ECO:0007669"/>
    <property type="project" value="TreeGrafter"/>
</dbReference>
<dbReference type="Gene3D" id="1.10.10.10">
    <property type="entry name" value="Winged helix-like DNA-binding domain superfamily/Winged helix DNA-binding domain"/>
    <property type="match status" value="1"/>
</dbReference>
<proteinExistence type="predicted"/>
<keyword evidence="3" id="KW-0804">Transcription</keyword>
<dbReference type="RefSeq" id="WP_071471951.1">
    <property type="nucleotide sequence ID" value="NZ_MDKE01000011.1"/>
</dbReference>
<comment type="caution">
    <text evidence="8">The sequence shown here is derived from an EMBL/GenBank/DDBJ whole genome shotgun (WGS) entry which is preliminary data.</text>
</comment>
<evidence type="ECO:0000259" key="7">
    <source>
        <dbReference type="PROSITE" id="PS51078"/>
    </source>
</evidence>
<evidence type="ECO:0000259" key="6">
    <source>
        <dbReference type="PROSITE" id="PS51077"/>
    </source>
</evidence>
<dbReference type="PANTHER" id="PTHR30136:SF24">
    <property type="entry name" value="HTH-TYPE TRANSCRIPTIONAL REPRESSOR ALLR"/>
    <property type="match status" value="1"/>
</dbReference>
<dbReference type="InterPro" id="IPR036388">
    <property type="entry name" value="WH-like_DNA-bd_sf"/>
</dbReference>
<dbReference type="Pfam" id="PF09339">
    <property type="entry name" value="HTH_IclR"/>
    <property type="match status" value="1"/>
</dbReference>
<dbReference type="InterPro" id="IPR036390">
    <property type="entry name" value="WH_DNA-bd_sf"/>
</dbReference>
<organism evidence="8 9">
    <name type="scientific">Oceanisphaera psychrotolerans</name>
    <dbReference type="NCBI Taxonomy" id="1414654"/>
    <lineage>
        <taxon>Bacteria</taxon>
        <taxon>Pseudomonadati</taxon>
        <taxon>Pseudomonadota</taxon>
        <taxon>Gammaproteobacteria</taxon>
        <taxon>Aeromonadales</taxon>
        <taxon>Aeromonadaceae</taxon>
        <taxon>Oceanisphaera</taxon>
    </lineage>
</organism>
<keyword evidence="9" id="KW-1185">Reference proteome</keyword>
<dbReference type="PANTHER" id="PTHR30136">
    <property type="entry name" value="HELIX-TURN-HELIX TRANSCRIPTIONAL REGULATOR, ICLR FAMILY"/>
    <property type="match status" value="1"/>
</dbReference>
<dbReference type="EMBL" id="MDKE01000011">
    <property type="protein sequence ID" value="OIN12176.1"/>
    <property type="molecule type" value="Genomic_DNA"/>
</dbReference>
<evidence type="ECO:0000256" key="2">
    <source>
        <dbReference type="ARBA" id="ARBA00023125"/>
    </source>
</evidence>
<evidence type="ECO:0000256" key="3">
    <source>
        <dbReference type="ARBA" id="ARBA00023163"/>
    </source>
</evidence>
<dbReference type="PROSITE" id="PS51078">
    <property type="entry name" value="ICLR_ED"/>
    <property type="match status" value="1"/>
</dbReference>
<dbReference type="Pfam" id="PF01614">
    <property type="entry name" value="IclR_C"/>
    <property type="match status" value="1"/>
</dbReference>
<dbReference type="GO" id="GO:0003700">
    <property type="term" value="F:DNA-binding transcription factor activity"/>
    <property type="evidence" value="ECO:0007669"/>
    <property type="project" value="TreeGrafter"/>
</dbReference>
<feature type="domain" description="HTH iclR-type" evidence="6">
    <location>
        <begin position="9"/>
        <end position="71"/>
    </location>
</feature>
<dbReference type="Gene3D" id="3.30.450.40">
    <property type="match status" value="1"/>
</dbReference>
<dbReference type="SUPFAM" id="SSF46785">
    <property type="entry name" value="Winged helix' DNA-binding domain"/>
    <property type="match status" value="1"/>
</dbReference>
<evidence type="ECO:0000256" key="4">
    <source>
        <dbReference type="ARBA" id="ARBA00040379"/>
    </source>
</evidence>
<dbReference type="InterPro" id="IPR014757">
    <property type="entry name" value="Tscrpt_reg_IclR_C"/>
</dbReference>
<dbReference type="InterPro" id="IPR050707">
    <property type="entry name" value="HTH_MetabolicPath_Reg"/>
</dbReference>
<name>A0A1J4QFA7_9GAMM</name>
<evidence type="ECO:0000313" key="9">
    <source>
        <dbReference type="Proteomes" id="UP000243073"/>
    </source>
</evidence>
<sequence>MSTSANATNSTLLRAFALIEEMLREDRATTAADLCQHLDVPKPTVHRIIGQLEQEGLLQKEPDGRHLSPGPRLRKMALGVLAQRSVGAPRRAVLQRLADELGETCNITLLDGHELVYFERVETNWPVRIQLRPGSHLPLHCTASGKLFLALMPLHRRKALLSGLSLDAHTRHSITDRALLEQELEKIADNTLSTDNEELIDGMVAIAVPVYDEVGQIRATVAVHAPTIRKPLASLMEWAPTLRRAAAQLQAVLDL</sequence>
<dbReference type="SMART" id="SM00346">
    <property type="entry name" value="HTH_ICLR"/>
    <property type="match status" value="1"/>
</dbReference>
<feature type="domain" description="IclR-ED" evidence="7">
    <location>
        <begin position="72"/>
        <end position="255"/>
    </location>
</feature>